<comment type="caution">
    <text evidence="6">The sequence shown here is derived from an EMBL/GenBank/DDBJ whole genome shotgun (WGS) entry which is preliminary data.</text>
</comment>
<keyword evidence="3 5" id="KW-0732">Signal</keyword>
<keyword evidence="2" id="KW-0813">Transport</keyword>
<feature type="signal peptide" evidence="5">
    <location>
        <begin position="1"/>
        <end position="29"/>
    </location>
</feature>
<dbReference type="EMBL" id="RZNJ01000002">
    <property type="protein sequence ID" value="RUT32437.1"/>
    <property type="molecule type" value="Genomic_DNA"/>
</dbReference>
<feature type="chain" id="PRO_5019103369" evidence="5">
    <location>
        <begin position="30"/>
        <end position="426"/>
    </location>
</feature>
<dbReference type="GO" id="GO:1901982">
    <property type="term" value="F:maltose binding"/>
    <property type="evidence" value="ECO:0007669"/>
    <property type="project" value="TreeGrafter"/>
</dbReference>
<dbReference type="GO" id="GO:0015768">
    <property type="term" value="P:maltose transport"/>
    <property type="evidence" value="ECO:0007669"/>
    <property type="project" value="TreeGrafter"/>
</dbReference>
<evidence type="ECO:0000313" key="6">
    <source>
        <dbReference type="EMBL" id="RUT32437.1"/>
    </source>
</evidence>
<comment type="similarity">
    <text evidence="1">Belongs to the bacterial solute-binding protein 1 family.</text>
</comment>
<evidence type="ECO:0000256" key="5">
    <source>
        <dbReference type="SAM" id="SignalP"/>
    </source>
</evidence>
<evidence type="ECO:0000256" key="3">
    <source>
        <dbReference type="ARBA" id="ARBA00022729"/>
    </source>
</evidence>
<dbReference type="GO" id="GO:0055052">
    <property type="term" value="C:ATP-binding cassette (ABC) transporter complex, substrate-binding subunit-containing"/>
    <property type="evidence" value="ECO:0007669"/>
    <property type="project" value="TreeGrafter"/>
</dbReference>
<keyword evidence="7" id="KW-1185">Reference proteome</keyword>
<protein>
    <submittedName>
        <fullName evidence="6">Sugar ABC transporter substrate-binding protein</fullName>
    </submittedName>
</protein>
<evidence type="ECO:0000256" key="4">
    <source>
        <dbReference type="ARBA" id="ARBA00022764"/>
    </source>
</evidence>
<keyword evidence="4" id="KW-0574">Periplasm</keyword>
<dbReference type="RefSeq" id="WP_127187394.1">
    <property type="nucleotide sequence ID" value="NZ_RZNJ01000002.1"/>
</dbReference>
<dbReference type="PANTHER" id="PTHR30061">
    <property type="entry name" value="MALTOSE-BINDING PERIPLASMIC PROTEIN"/>
    <property type="match status" value="1"/>
</dbReference>
<evidence type="ECO:0000313" key="7">
    <source>
        <dbReference type="Proteomes" id="UP000281547"/>
    </source>
</evidence>
<reference evidence="6 7" key="1">
    <citation type="journal article" date="2016" name="Int. J. Syst. Evol. Microbiol.">
        <title>Arsenicitalea aurantiaca gen. nov., sp. nov., a new member of the family Hyphomicrobiaceae, isolated from high-arsenic sediment.</title>
        <authorList>
            <person name="Mu Y."/>
            <person name="Zhou L."/>
            <person name="Zeng X.C."/>
            <person name="Liu L."/>
            <person name="Pan Y."/>
            <person name="Chen X."/>
            <person name="Wang J."/>
            <person name="Li S."/>
            <person name="Li W.J."/>
            <person name="Wang Y."/>
        </authorList>
    </citation>
    <scope>NUCLEOTIDE SEQUENCE [LARGE SCALE GENOMIC DNA]</scope>
    <source>
        <strain evidence="6 7">42-50</strain>
    </source>
</reference>
<dbReference type="AlphaFoldDB" id="A0A433XE69"/>
<dbReference type="Pfam" id="PF13416">
    <property type="entry name" value="SBP_bac_8"/>
    <property type="match status" value="1"/>
</dbReference>
<accession>A0A433XE69</accession>
<evidence type="ECO:0000256" key="2">
    <source>
        <dbReference type="ARBA" id="ARBA00022448"/>
    </source>
</evidence>
<dbReference type="Proteomes" id="UP000281547">
    <property type="component" value="Unassembled WGS sequence"/>
</dbReference>
<gene>
    <name evidence="6" type="ORF">EMQ25_04560</name>
</gene>
<dbReference type="CDD" id="cd13585">
    <property type="entry name" value="PBP2_TMBP_like"/>
    <property type="match status" value="1"/>
</dbReference>
<organism evidence="6 7">
    <name type="scientific">Arsenicitalea aurantiaca</name>
    <dbReference type="NCBI Taxonomy" id="1783274"/>
    <lineage>
        <taxon>Bacteria</taxon>
        <taxon>Pseudomonadati</taxon>
        <taxon>Pseudomonadota</taxon>
        <taxon>Alphaproteobacteria</taxon>
        <taxon>Hyphomicrobiales</taxon>
        <taxon>Devosiaceae</taxon>
        <taxon>Arsenicitalea</taxon>
    </lineage>
</organism>
<dbReference type="GO" id="GO:0042956">
    <property type="term" value="P:maltodextrin transmembrane transport"/>
    <property type="evidence" value="ECO:0007669"/>
    <property type="project" value="TreeGrafter"/>
</dbReference>
<dbReference type="SUPFAM" id="SSF53850">
    <property type="entry name" value="Periplasmic binding protein-like II"/>
    <property type="match status" value="1"/>
</dbReference>
<dbReference type="Gene3D" id="3.40.190.10">
    <property type="entry name" value="Periplasmic binding protein-like II"/>
    <property type="match status" value="1"/>
</dbReference>
<proteinExistence type="inferred from homology"/>
<dbReference type="InterPro" id="IPR006059">
    <property type="entry name" value="SBP"/>
</dbReference>
<dbReference type="PANTHER" id="PTHR30061:SF50">
    <property type="entry name" value="MALTOSE_MALTODEXTRIN-BINDING PERIPLASMIC PROTEIN"/>
    <property type="match status" value="1"/>
</dbReference>
<sequence>MYLKTFRRSASVIALALAMPMAVTTTAQAQTVVNFLAEAADFVYAPVIEAFEAANPDIDIRYQQVPFEDLNAAIESRVGQGDSSIDVFAADTPRVPAFASRGYLPDEEANRERIEAAVPNPVDQEQVSWEGKIHAFPMWTSTQLLFYNRDLLEQAGIAEPTPTSPDDRLTWEELLDLAKQAQDAGAEWGFTFQQVDRYYQLQALYESAGAGPGLTGEGLLQPDLTNEGWVQTSAWYRDLYEDGIAPRGVSPNQTNDLFINGQVAFFYGGPWTFGRFEEAEGLNYGVTYVPYFEGGEPVTATGSWALAISPHAANPEAARRFVEFATLTPEGALATTESNPLPPVNAEAYEQWREKIAELTPKVGPAIDIITHELQNTAVGRPRTVGFVAFETVMNRVFSDLRNGAEVEPTLQAAEDQLRSQLARIR</sequence>
<dbReference type="OrthoDB" id="6431346at2"/>
<name>A0A433XE69_9HYPH</name>
<evidence type="ECO:0000256" key="1">
    <source>
        <dbReference type="ARBA" id="ARBA00008520"/>
    </source>
</evidence>